<dbReference type="AlphaFoldDB" id="A0AA39ZUF2"/>
<dbReference type="RefSeq" id="XP_060290656.1">
    <property type="nucleotide sequence ID" value="XM_060438934.1"/>
</dbReference>
<evidence type="ECO:0000313" key="7">
    <source>
        <dbReference type="Proteomes" id="UP001172101"/>
    </source>
</evidence>
<evidence type="ECO:0000256" key="2">
    <source>
        <dbReference type="PROSITE-ProRule" id="PRU00285"/>
    </source>
</evidence>
<feature type="domain" description="SHSP" evidence="5">
    <location>
        <begin position="42"/>
        <end position="175"/>
    </location>
</feature>
<dbReference type="Pfam" id="PF00011">
    <property type="entry name" value="HSP20"/>
    <property type="match status" value="2"/>
</dbReference>
<feature type="region of interest" description="Disordered" evidence="4">
    <location>
        <begin position="20"/>
        <end position="46"/>
    </location>
</feature>
<comment type="caution">
    <text evidence="6">The sequence shown here is derived from an EMBL/GenBank/DDBJ whole genome shotgun (WGS) entry which is preliminary data.</text>
</comment>
<dbReference type="SUPFAM" id="SSF49764">
    <property type="entry name" value="HSP20-like chaperones"/>
    <property type="match status" value="1"/>
</dbReference>
<proteinExistence type="inferred from homology"/>
<dbReference type="EMBL" id="JAUIRO010000008">
    <property type="protein sequence ID" value="KAK0703797.1"/>
    <property type="molecule type" value="Genomic_DNA"/>
</dbReference>
<evidence type="ECO:0000256" key="1">
    <source>
        <dbReference type="ARBA" id="ARBA00023016"/>
    </source>
</evidence>
<dbReference type="Gene3D" id="2.60.40.790">
    <property type="match status" value="1"/>
</dbReference>
<evidence type="ECO:0000313" key="6">
    <source>
        <dbReference type="EMBL" id="KAK0703797.1"/>
    </source>
</evidence>
<accession>A0AA39ZUF2</accession>
<gene>
    <name evidence="6" type="ORF">B0T26DRAFT_659231</name>
</gene>
<keyword evidence="7" id="KW-1185">Reference proteome</keyword>
<dbReference type="GeneID" id="85322204"/>
<dbReference type="PROSITE" id="PS01031">
    <property type="entry name" value="SHSP"/>
    <property type="match status" value="1"/>
</dbReference>
<name>A0AA39ZUF2_9PEZI</name>
<comment type="similarity">
    <text evidence="2 3">Belongs to the small heat shock protein (HSP20) family.</text>
</comment>
<dbReference type="PANTHER" id="PTHR11527">
    <property type="entry name" value="HEAT-SHOCK PROTEIN 20 FAMILY MEMBER"/>
    <property type="match status" value="1"/>
</dbReference>
<keyword evidence="1" id="KW-0346">Stress response</keyword>
<dbReference type="InterPro" id="IPR002068">
    <property type="entry name" value="A-crystallin/Hsp20_dom"/>
</dbReference>
<dbReference type="CDD" id="cd06464">
    <property type="entry name" value="ACD_sHsps-like"/>
    <property type="match status" value="1"/>
</dbReference>
<reference evidence="6" key="1">
    <citation type="submission" date="2023-06" db="EMBL/GenBank/DDBJ databases">
        <title>Genome-scale phylogeny and comparative genomics of the fungal order Sordariales.</title>
        <authorList>
            <consortium name="Lawrence Berkeley National Laboratory"/>
            <person name="Hensen N."/>
            <person name="Bonometti L."/>
            <person name="Westerberg I."/>
            <person name="Brannstrom I.O."/>
            <person name="Guillou S."/>
            <person name="Cros-Aarteil S."/>
            <person name="Calhoun S."/>
            <person name="Haridas S."/>
            <person name="Kuo A."/>
            <person name="Mondo S."/>
            <person name="Pangilinan J."/>
            <person name="Riley R."/>
            <person name="LaButti K."/>
            <person name="Andreopoulos B."/>
            <person name="Lipzen A."/>
            <person name="Chen C."/>
            <person name="Yanf M."/>
            <person name="Daum C."/>
            <person name="Ng V."/>
            <person name="Clum A."/>
            <person name="Steindorff A."/>
            <person name="Ohm R."/>
            <person name="Martin F."/>
            <person name="Silar P."/>
            <person name="Natvig D."/>
            <person name="Lalanne C."/>
            <person name="Gautier V."/>
            <person name="Ament-velasquez S.L."/>
            <person name="Kruys A."/>
            <person name="Hutchinson M.I."/>
            <person name="Powell A.J."/>
            <person name="Barry K."/>
            <person name="Miller A.N."/>
            <person name="Grigoriev I.V."/>
            <person name="Debuchy R."/>
            <person name="Gladieux P."/>
            <person name="Thoren M.H."/>
            <person name="Johannesson H."/>
        </authorList>
    </citation>
    <scope>NUCLEOTIDE SEQUENCE</scope>
    <source>
        <strain evidence="6">SMH2392-1A</strain>
    </source>
</reference>
<evidence type="ECO:0000256" key="3">
    <source>
        <dbReference type="RuleBase" id="RU003616"/>
    </source>
</evidence>
<dbReference type="Proteomes" id="UP001172101">
    <property type="component" value="Unassembled WGS sequence"/>
</dbReference>
<feature type="compositionally biased region" description="Low complexity" evidence="4">
    <location>
        <begin position="20"/>
        <end position="34"/>
    </location>
</feature>
<dbReference type="InterPro" id="IPR008978">
    <property type="entry name" value="HSP20-like_chaperone"/>
</dbReference>
<dbReference type="InterPro" id="IPR031107">
    <property type="entry name" value="Small_HSP"/>
</dbReference>
<sequence length="175" mass="19072">MSSLASHPFARQIRSYIENAQAHQQQGHRGAEAGNTNDDDYADSESFVPPVDIFNTPNNWTVHLSVPGAKKDDVAVNWDADKSLLAITGVVHRPGNEDFLAGMLSGERRVGMFERKIRLPPLTSAAAATAAATAAAEKEEVDADHITARMEDGILIVVVPKAEKEWTEVRKVDIE</sequence>
<protein>
    <submittedName>
        <fullName evidence="6">HSP20-like chaperone</fullName>
    </submittedName>
</protein>
<evidence type="ECO:0000256" key="4">
    <source>
        <dbReference type="SAM" id="MobiDB-lite"/>
    </source>
</evidence>
<evidence type="ECO:0000259" key="5">
    <source>
        <dbReference type="PROSITE" id="PS01031"/>
    </source>
</evidence>
<organism evidence="6 7">
    <name type="scientific">Lasiosphaeria miniovina</name>
    <dbReference type="NCBI Taxonomy" id="1954250"/>
    <lineage>
        <taxon>Eukaryota</taxon>
        <taxon>Fungi</taxon>
        <taxon>Dikarya</taxon>
        <taxon>Ascomycota</taxon>
        <taxon>Pezizomycotina</taxon>
        <taxon>Sordariomycetes</taxon>
        <taxon>Sordariomycetidae</taxon>
        <taxon>Sordariales</taxon>
        <taxon>Lasiosphaeriaceae</taxon>
        <taxon>Lasiosphaeria</taxon>
    </lineage>
</organism>